<dbReference type="PANTHER" id="PTHR34322:SF2">
    <property type="entry name" value="TRANSPOSASE IS200-LIKE DOMAIN-CONTAINING PROTEIN"/>
    <property type="match status" value="1"/>
</dbReference>
<dbReference type="SUPFAM" id="SSF143422">
    <property type="entry name" value="Transposase IS200-like"/>
    <property type="match status" value="1"/>
</dbReference>
<dbReference type="GO" id="GO:0006313">
    <property type="term" value="P:DNA transposition"/>
    <property type="evidence" value="ECO:0007669"/>
    <property type="project" value="InterPro"/>
</dbReference>
<dbReference type="GO" id="GO:0004803">
    <property type="term" value="F:transposase activity"/>
    <property type="evidence" value="ECO:0007669"/>
    <property type="project" value="InterPro"/>
</dbReference>
<proteinExistence type="predicted"/>
<evidence type="ECO:0000259" key="1">
    <source>
        <dbReference type="SMART" id="SM01321"/>
    </source>
</evidence>
<dbReference type="InterPro" id="IPR036515">
    <property type="entry name" value="Transposase_17_sf"/>
</dbReference>
<keyword evidence="3" id="KW-1185">Reference proteome</keyword>
<evidence type="ECO:0000313" key="3">
    <source>
        <dbReference type="Proteomes" id="UP000461585"/>
    </source>
</evidence>
<comment type="caution">
    <text evidence="2">The sequence shown here is derived from an EMBL/GenBank/DDBJ whole genome shotgun (WGS) entry which is preliminary data.</text>
</comment>
<dbReference type="InterPro" id="IPR002686">
    <property type="entry name" value="Transposase_17"/>
</dbReference>
<dbReference type="RefSeq" id="WP_162369319.1">
    <property type="nucleotide sequence ID" value="NZ_JAAEEH010000004.1"/>
</dbReference>
<dbReference type="EMBL" id="JAAEEH010000004">
    <property type="protein sequence ID" value="NDL66588.1"/>
    <property type="molecule type" value="Genomic_DNA"/>
</dbReference>
<gene>
    <name evidence="2" type="ORF">GXN74_02335</name>
</gene>
<dbReference type="Gene3D" id="3.30.70.1290">
    <property type="entry name" value="Transposase IS200-like"/>
    <property type="match status" value="1"/>
</dbReference>
<reference evidence="2 3" key="1">
    <citation type="submission" date="2020-01" db="EMBL/GenBank/DDBJ databases">
        <title>Anaeroalcalibacter tamaniensis gen. nov., sp. nov., moderately halophilic strictly anaerobic fermenter bacterium from mud volcano of Taman peninsula.</title>
        <authorList>
            <person name="Frolova A."/>
            <person name="Merkel A.Y."/>
            <person name="Slobodkin A.I."/>
        </authorList>
    </citation>
    <scope>NUCLEOTIDE SEQUENCE [LARGE SCALE GENOMIC DNA]</scope>
    <source>
        <strain evidence="2 3">F-3ap</strain>
    </source>
</reference>
<accession>A0A7X5KMD3</accession>
<name>A0A7X5KMD3_9FIRM</name>
<dbReference type="Proteomes" id="UP000461585">
    <property type="component" value="Unassembled WGS sequence"/>
</dbReference>
<sequence length="226" mass="25436">MARQARVKDAYGIYHVHQQGGLSRNLFLDDEDRAYFLSLLQKAQQNFQCRIYAYCMLADNEYHLVLDVNGGDLSKIMKSINIRYAMHAKCDGHLFKDRYRSTLLSGPEALARTVQSVHAKASLAGVGLWNSFCTYNLERPLELGRQMDSGGDCPHCIQSLEEADARLDQVAKDLGTTRESLVRNKAQRNLLIMDFRKNSTLSLKELGLLFGGLSESSVCKILNKSL</sequence>
<evidence type="ECO:0000313" key="2">
    <source>
        <dbReference type="EMBL" id="NDL66588.1"/>
    </source>
</evidence>
<dbReference type="AlphaFoldDB" id="A0A7X5KMD3"/>
<organism evidence="2 3">
    <name type="scientific">Anaerotalea alkaliphila</name>
    <dbReference type="NCBI Taxonomy" id="2662126"/>
    <lineage>
        <taxon>Bacteria</taxon>
        <taxon>Bacillati</taxon>
        <taxon>Bacillota</taxon>
        <taxon>Clostridia</taxon>
        <taxon>Eubacteriales</taxon>
        <taxon>Anaerotalea</taxon>
    </lineage>
</organism>
<dbReference type="PANTHER" id="PTHR34322">
    <property type="entry name" value="TRANSPOSASE, Y1_TNP DOMAIN-CONTAINING"/>
    <property type="match status" value="1"/>
</dbReference>
<dbReference type="SMART" id="SM01321">
    <property type="entry name" value="Y1_Tnp"/>
    <property type="match status" value="1"/>
</dbReference>
<protein>
    <submittedName>
        <fullName evidence="2">Transposase</fullName>
    </submittedName>
</protein>
<feature type="domain" description="Transposase IS200-like" evidence="1">
    <location>
        <begin position="10"/>
        <end position="120"/>
    </location>
</feature>
<dbReference type="GO" id="GO:0003677">
    <property type="term" value="F:DNA binding"/>
    <property type="evidence" value="ECO:0007669"/>
    <property type="project" value="InterPro"/>
</dbReference>